<dbReference type="STRING" id="573370.DMR_14600"/>
<dbReference type="PANTHER" id="PTHR30121">
    <property type="entry name" value="UNCHARACTERIZED PROTEIN YJGR-RELATED"/>
    <property type="match status" value="1"/>
</dbReference>
<dbReference type="OrthoDB" id="5355804at2"/>
<dbReference type="InterPro" id="IPR027417">
    <property type="entry name" value="P-loop_NTPase"/>
</dbReference>
<accession>C4XNH6</accession>
<dbReference type="AlphaFoldDB" id="C4XNH6"/>
<organism evidence="2 3">
    <name type="scientific">Solidesulfovibrio magneticus (strain ATCC 700980 / DSM 13731 / RS-1)</name>
    <name type="common">Desulfovibrio magneticus</name>
    <dbReference type="NCBI Taxonomy" id="573370"/>
    <lineage>
        <taxon>Bacteria</taxon>
        <taxon>Pseudomonadati</taxon>
        <taxon>Thermodesulfobacteriota</taxon>
        <taxon>Desulfovibrionia</taxon>
        <taxon>Desulfovibrionales</taxon>
        <taxon>Desulfovibrionaceae</taxon>
        <taxon>Solidesulfovibrio</taxon>
    </lineage>
</organism>
<dbReference type="eggNOG" id="COG0433">
    <property type="taxonomic scope" value="Bacteria"/>
</dbReference>
<keyword evidence="3" id="KW-1185">Reference proteome</keyword>
<dbReference type="PANTHER" id="PTHR30121:SF11">
    <property type="entry name" value="AAA+ ATPASE DOMAIN-CONTAINING PROTEIN"/>
    <property type="match status" value="1"/>
</dbReference>
<proteinExistence type="predicted"/>
<dbReference type="HOGENOM" id="CLU_434592_0_0_7"/>
<dbReference type="SUPFAM" id="SSF52540">
    <property type="entry name" value="P-loop containing nucleoside triphosphate hydrolases"/>
    <property type="match status" value="1"/>
</dbReference>
<dbReference type="EMBL" id="AP010904">
    <property type="protein sequence ID" value="BAH74951.1"/>
    <property type="molecule type" value="Genomic_DNA"/>
</dbReference>
<name>C4XNH6_SOLM1</name>
<dbReference type="CDD" id="cd01127">
    <property type="entry name" value="TrwB_TraG_TraD_VirD4"/>
    <property type="match status" value="1"/>
</dbReference>
<dbReference type="InterPro" id="IPR051162">
    <property type="entry name" value="T4SS_component"/>
</dbReference>
<feature type="compositionally biased region" description="Basic and acidic residues" evidence="1">
    <location>
        <begin position="474"/>
        <end position="486"/>
    </location>
</feature>
<sequence>MASIGFCAKTPVRPQIEPAKDAIIKFDSGISISREEACYNTLVLGSTGTGKTTSVILPAIGALIEKGHSGLIIDIKGNLSEQVRILATKRGRIDDVVEFGSSKNASKVDLLSGLSISQVRELLTVIATFQFGNMTSNLDWHTKGVTIATECVTLLRYLNEKNNEIQTNLKNLVDILNDWPLAARLFQYFKKHVLDTNSKDQKDFLSRVQSDNFNPLVYDNRKSSSNTFNEQTTWRLGAVRNGLTEFLQNSSIAQNFATSGSGLNLADLIYKQRKIVLLRFDGTSGQVGAWLSRYVLTEYYRAVFENGLKLNKEEYTFFVGDEFQELSDFHPSNRYNDNSFAAKSREYKNVTIVGTQSVSSLQSRGASGASVLEFLNNVNNRIFMYCDDPVSQEVARRYNEAVFLNELEPGRAFVVKFDAQSRRRLQYVENLQISHDELQMELAEAPSNVETVMEEAKEAPSLEMIFEILESKDKEKQEEVKKDEGPRIPGRIPGRIPHRMRFNEDDDEEEEPKSKIPNNMQQIVERFPHFFKTAMKGGRISIQIPNGWVQAFENALDAFARTGLEVDICNIFIGSDGNLTLGATNSCGVNILDSFLKNTHRLCPICGNELKNKTKVCEQCALEFNFYTP</sequence>
<dbReference type="Gene3D" id="3.40.50.300">
    <property type="entry name" value="P-loop containing nucleotide triphosphate hydrolases"/>
    <property type="match status" value="2"/>
</dbReference>
<evidence type="ECO:0000313" key="3">
    <source>
        <dbReference type="Proteomes" id="UP000009071"/>
    </source>
</evidence>
<evidence type="ECO:0000313" key="2">
    <source>
        <dbReference type="EMBL" id="BAH74951.1"/>
    </source>
</evidence>
<protein>
    <submittedName>
        <fullName evidence="2">Uncharacterized protein</fullName>
    </submittedName>
</protein>
<feature type="region of interest" description="Disordered" evidence="1">
    <location>
        <begin position="474"/>
        <end position="514"/>
    </location>
</feature>
<dbReference type="KEGG" id="dma:DMR_14600"/>
<dbReference type="Proteomes" id="UP000009071">
    <property type="component" value="Chromosome"/>
</dbReference>
<evidence type="ECO:0000256" key="1">
    <source>
        <dbReference type="SAM" id="MobiDB-lite"/>
    </source>
</evidence>
<gene>
    <name evidence="2" type="ordered locus">DMR_14600</name>
</gene>
<dbReference type="RefSeq" id="WP_015860161.1">
    <property type="nucleotide sequence ID" value="NC_012796.1"/>
</dbReference>
<reference evidence="2 3" key="1">
    <citation type="journal article" date="2009" name="Genome Res.">
        <title>Whole genome sequence of Desulfovibrio magneticus strain RS-1 revealed common gene clusters in magnetotactic bacteria.</title>
        <authorList>
            <person name="Nakazawa H."/>
            <person name="Arakaki A."/>
            <person name="Narita-Yamada S."/>
            <person name="Yashiro I."/>
            <person name="Jinno K."/>
            <person name="Aoki N."/>
            <person name="Tsuruyama A."/>
            <person name="Okamura Y."/>
            <person name="Tanikawa S."/>
            <person name="Fujita N."/>
            <person name="Takeyama H."/>
            <person name="Matsunaga T."/>
        </authorList>
    </citation>
    <scope>NUCLEOTIDE SEQUENCE [LARGE SCALE GENOMIC DNA]</scope>
    <source>
        <strain evidence="3">ATCC 700980 / DSM 13731 / RS-1</strain>
    </source>
</reference>